<feature type="transmembrane region" description="Helical" evidence="17">
    <location>
        <begin position="416"/>
        <end position="436"/>
    </location>
</feature>
<evidence type="ECO:0000256" key="1">
    <source>
        <dbReference type="ARBA" id="ARBA00004651"/>
    </source>
</evidence>
<evidence type="ECO:0000256" key="10">
    <source>
        <dbReference type="ARBA" id="ARBA00022840"/>
    </source>
</evidence>
<comment type="similarity">
    <text evidence="2 17">Belongs to the cation transport ATPase (P-type) (TC 3.A.3) family. Type IB subfamily.</text>
</comment>
<dbReference type="InterPro" id="IPR023299">
    <property type="entry name" value="ATPase_P-typ_cyto_dom_N"/>
</dbReference>
<keyword evidence="14 17" id="KW-0472">Membrane</keyword>
<accession>A0A0W1JLQ1</accession>
<evidence type="ECO:0000256" key="7">
    <source>
        <dbReference type="ARBA" id="ARBA00022723"/>
    </source>
</evidence>
<evidence type="ECO:0000256" key="8">
    <source>
        <dbReference type="ARBA" id="ARBA00022741"/>
    </source>
</evidence>
<feature type="transmembrane region" description="Helical" evidence="17">
    <location>
        <begin position="750"/>
        <end position="772"/>
    </location>
</feature>
<dbReference type="GO" id="GO:0046872">
    <property type="term" value="F:metal ion binding"/>
    <property type="evidence" value="ECO:0007669"/>
    <property type="project" value="UniProtKB-KW"/>
</dbReference>
<dbReference type="OrthoDB" id="9760364at2"/>
<reference evidence="19 20" key="1">
    <citation type="submission" date="2015-12" db="EMBL/GenBank/DDBJ databases">
        <title>Draft Genome Sequence of Desulfitobacterium hafniense Strain DH, a Sulfate-reducing Bacterium Isolated from Paddy Soils.</title>
        <authorList>
            <person name="Bao P."/>
            <person name="Zhang X."/>
            <person name="Li G."/>
        </authorList>
    </citation>
    <scope>NUCLEOTIDE SEQUENCE [LARGE SCALE GENOMIC DNA]</scope>
    <source>
        <strain evidence="19 20">DH</strain>
    </source>
</reference>
<evidence type="ECO:0000256" key="9">
    <source>
        <dbReference type="ARBA" id="ARBA00022833"/>
    </source>
</evidence>
<dbReference type="RefSeq" id="WP_058490890.1">
    <property type="nucleotide sequence ID" value="NZ_LOCK01000014.1"/>
</dbReference>
<dbReference type="PRINTS" id="PR00941">
    <property type="entry name" value="CDATPASE"/>
</dbReference>
<dbReference type="Proteomes" id="UP000054623">
    <property type="component" value="Unassembled WGS sequence"/>
</dbReference>
<dbReference type="InterPro" id="IPR006121">
    <property type="entry name" value="HMA_dom"/>
</dbReference>
<dbReference type="NCBIfam" id="TIGR01512">
    <property type="entry name" value="ATPase-IB2_Cd"/>
    <property type="match status" value="1"/>
</dbReference>
<dbReference type="InterPro" id="IPR036163">
    <property type="entry name" value="HMA_dom_sf"/>
</dbReference>
<protein>
    <submittedName>
        <fullName evidence="19">ATPase</fullName>
    </submittedName>
</protein>
<dbReference type="PROSITE" id="PS00154">
    <property type="entry name" value="ATPASE_E1_E2"/>
    <property type="match status" value="1"/>
</dbReference>
<organism evidence="19 20">
    <name type="scientific">Desulfitobacterium hafniense</name>
    <name type="common">Desulfitobacterium frappieri</name>
    <dbReference type="NCBI Taxonomy" id="49338"/>
    <lineage>
        <taxon>Bacteria</taxon>
        <taxon>Bacillati</taxon>
        <taxon>Bacillota</taxon>
        <taxon>Clostridia</taxon>
        <taxon>Eubacteriales</taxon>
        <taxon>Desulfitobacteriaceae</taxon>
        <taxon>Desulfitobacterium</taxon>
    </lineage>
</organism>
<feature type="domain" description="HMA" evidence="18">
    <location>
        <begin position="18"/>
        <end position="87"/>
    </location>
</feature>
<dbReference type="PRINTS" id="PR00119">
    <property type="entry name" value="CATATPASE"/>
</dbReference>
<dbReference type="Pfam" id="PF00122">
    <property type="entry name" value="E1-E2_ATPase"/>
    <property type="match status" value="1"/>
</dbReference>
<dbReference type="CDD" id="cd07548">
    <property type="entry name" value="P-type_ATPase-Cd_Zn_Co_like"/>
    <property type="match status" value="1"/>
</dbReference>
<keyword evidence="8 17" id="KW-0547">Nucleotide-binding</keyword>
<dbReference type="InterPro" id="IPR018303">
    <property type="entry name" value="ATPase_P-typ_P_site"/>
</dbReference>
<keyword evidence="5" id="KW-0597">Phosphoprotein</keyword>
<keyword evidence="4" id="KW-0104">Cadmium</keyword>
<evidence type="ECO:0000256" key="12">
    <source>
        <dbReference type="ARBA" id="ARBA00022967"/>
    </source>
</evidence>
<dbReference type="CDD" id="cd00371">
    <property type="entry name" value="HMA"/>
    <property type="match status" value="2"/>
</dbReference>
<dbReference type="InterPro" id="IPR023214">
    <property type="entry name" value="HAD_sf"/>
</dbReference>
<comment type="subcellular location">
    <subcellularLocation>
        <location evidence="1">Cell membrane</location>
        <topology evidence="1">Multi-pass membrane protein</topology>
    </subcellularLocation>
</comment>
<evidence type="ECO:0000256" key="16">
    <source>
        <dbReference type="ARBA" id="ARBA00049338"/>
    </source>
</evidence>
<dbReference type="SUPFAM" id="SSF81653">
    <property type="entry name" value="Calcium ATPase, transduction domain A"/>
    <property type="match status" value="1"/>
</dbReference>
<dbReference type="Pfam" id="PF00403">
    <property type="entry name" value="HMA"/>
    <property type="match status" value="2"/>
</dbReference>
<dbReference type="SUPFAM" id="SSF81665">
    <property type="entry name" value="Calcium ATPase, transmembrane domain M"/>
    <property type="match status" value="1"/>
</dbReference>
<dbReference type="InterPro" id="IPR001757">
    <property type="entry name" value="P_typ_ATPase"/>
</dbReference>
<dbReference type="InterPro" id="IPR008250">
    <property type="entry name" value="ATPase_P-typ_transduc_dom_A_sf"/>
</dbReference>
<proteinExistence type="inferred from homology"/>
<dbReference type="Gene3D" id="2.70.150.10">
    <property type="entry name" value="Calcium-transporting ATPase, cytoplasmic transduction domain A"/>
    <property type="match status" value="1"/>
</dbReference>
<keyword evidence="11" id="KW-0460">Magnesium</keyword>
<keyword evidence="7 17" id="KW-0479">Metal-binding</keyword>
<dbReference type="GO" id="GO:0008551">
    <property type="term" value="F:P-type cadmium transporter activity"/>
    <property type="evidence" value="ECO:0007669"/>
    <property type="project" value="UniProtKB-EC"/>
</dbReference>
<evidence type="ECO:0000256" key="13">
    <source>
        <dbReference type="ARBA" id="ARBA00022989"/>
    </source>
</evidence>
<evidence type="ECO:0000256" key="11">
    <source>
        <dbReference type="ARBA" id="ARBA00022842"/>
    </source>
</evidence>
<dbReference type="Gene3D" id="3.40.1110.10">
    <property type="entry name" value="Calcium-transporting ATPase, cytoplasmic domain N"/>
    <property type="match status" value="1"/>
</dbReference>
<evidence type="ECO:0000313" key="20">
    <source>
        <dbReference type="Proteomes" id="UP000054623"/>
    </source>
</evidence>
<comment type="catalytic activity">
    <reaction evidence="15">
        <text>Zn(2+)(in) + ATP + H2O = Zn(2+)(out) + ADP + phosphate + H(+)</text>
        <dbReference type="Rhea" id="RHEA:20621"/>
        <dbReference type="ChEBI" id="CHEBI:15377"/>
        <dbReference type="ChEBI" id="CHEBI:15378"/>
        <dbReference type="ChEBI" id="CHEBI:29105"/>
        <dbReference type="ChEBI" id="CHEBI:30616"/>
        <dbReference type="ChEBI" id="CHEBI:43474"/>
        <dbReference type="ChEBI" id="CHEBI:456216"/>
        <dbReference type="EC" id="7.2.2.12"/>
    </reaction>
</comment>
<evidence type="ECO:0000256" key="17">
    <source>
        <dbReference type="RuleBase" id="RU362081"/>
    </source>
</evidence>
<keyword evidence="6 17" id="KW-0812">Transmembrane</keyword>
<keyword evidence="12" id="KW-1278">Translocase</keyword>
<dbReference type="NCBIfam" id="TIGR01525">
    <property type="entry name" value="ATPase-IB_hvy"/>
    <property type="match status" value="1"/>
</dbReference>
<sequence length="798" mass="87250">MPEFYNGYARRWILLTTARNQLTLDGLDCASCAVKIEDSIKGIKGVREVSLNFVTKTLKIEATDSDQLDHVLSEAKKVIQKLEPKVIIKNKEIEKATQSLILVGLTCANCVNKIEKEIRNIAGVKNATLDFASQRLTIEAAKMDLSRIATEAGQVLQRIEPEVRIKEIHNAGNVSNEQKTGDEEASDQRNELIRIALGAGVFAIGLIFRFSYWVEFALYFISYLLVGAEVLLNAARNIRRGQVFDENFLMSIATVGAFAIGEFPEGVAVMLFYQVGEYFQDLAVNRSRKSITALMDIRPDYANLKVNEEITKVSPDQVTKGQKIIVKPGERVPLDGKVLEGTSMVDTSALTGESVPREIEPGKDVLSGFINKNGLLTIEVTKEFAESTVAKILDLVENASSRKAPTENFITQFARYYTPVVVIIALLIAIIPPLLLPRATFYQWLYRALVFLVISCPCALVISIPLGFFGGIGGASKQGVLVKGSNYLEALRNAEVVVFDKTGTLTQGVFKVTQNKPSQGYTEKQLIELAAKAEIYSNHPIAESILRAYNKPVNKDDIQSYNEIPGHGLKIQSQGEEILAGNAKLMIKENIPYQDPINLPGTIIHVAVNKTYAGYLVISDAIKEDSQSAIQSLKELGIKKTVMLTGDARSVAENIGQALHLDEVHAELLPDQKVARVESLEKEKSPKGRLVFVGDGVNDAPVLARADVGIAMGGLGSDAAIEAADVVIMTDEPSKIASAIRISRKTYRIVWQNIIFAFAVKIIVLVLGAGGLATMWEAVFADVGVSLIAVINAMRVMK</sequence>
<comment type="catalytic activity">
    <reaction evidence="16">
        <text>Cd(2+)(in) + ATP + H2O = Cd(2+)(out) + ADP + phosphate + H(+)</text>
        <dbReference type="Rhea" id="RHEA:12132"/>
        <dbReference type="ChEBI" id="CHEBI:15377"/>
        <dbReference type="ChEBI" id="CHEBI:15378"/>
        <dbReference type="ChEBI" id="CHEBI:30616"/>
        <dbReference type="ChEBI" id="CHEBI:43474"/>
        <dbReference type="ChEBI" id="CHEBI:48775"/>
        <dbReference type="ChEBI" id="CHEBI:456216"/>
        <dbReference type="EC" id="7.2.2.21"/>
    </reaction>
</comment>
<dbReference type="GO" id="GO:0016887">
    <property type="term" value="F:ATP hydrolysis activity"/>
    <property type="evidence" value="ECO:0007669"/>
    <property type="project" value="InterPro"/>
</dbReference>
<evidence type="ECO:0000256" key="4">
    <source>
        <dbReference type="ARBA" id="ARBA00022539"/>
    </source>
</evidence>
<evidence type="ECO:0000256" key="2">
    <source>
        <dbReference type="ARBA" id="ARBA00006024"/>
    </source>
</evidence>
<dbReference type="EMBL" id="LOCK01000014">
    <property type="protein sequence ID" value="KTE92445.1"/>
    <property type="molecule type" value="Genomic_DNA"/>
</dbReference>
<dbReference type="Gene3D" id="3.40.50.1000">
    <property type="entry name" value="HAD superfamily/HAD-like"/>
    <property type="match status" value="1"/>
</dbReference>
<dbReference type="PANTHER" id="PTHR48085:SF5">
    <property type="entry name" value="CADMIUM_ZINC-TRANSPORTING ATPASE HMA4-RELATED"/>
    <property type="match status" value="1"/>
</dbReference>
<dbReference type="GO" id="GO:0016463">
    <property type="term" value="F:P-type zinc transporter activity"/>
    <property type="evidence" value="ECO:0007669"/>
    <property type="project" value="UniProtKB-EC"/>
</dbReference>
<dbReference type="InterPro" id="IPR051014">
    <property type="entry name" value="Cation_Transport_ATPase_IB"/>
</dbReference>
<feature type="transmembrane region" description="Helical" evidence="17">
    <location>
        <begin position="216"/>
        <end position="235"/>
    </location>
</feature>
<dbReference type="GO" id="GO:0005524">
    <property type="term" value="F:ATP binding"/>
    <property type="evidence" value="ECO:0007669"/>
    <property type="project" value="UniProtKB-UniRule"/>
</dbReference>
<evidence type="ECO:0000313" key="19">
    <source>
        <dbReference type="EMBL" id="KTE92445.1"/>
    </source>
</evidence>
<dbReference type="InterPro" id="IPR059000">
    <property type="entry name" value="ATPase_P-type_domA"/>
</dbReference>
<dbReference type="GO" id="GO:0005886">
    <property type="term" value="C:plasma membrane"/>
    <property type="evidence" value="ECO:0007669"/>
    <property type="project" value="UniProtKB-SubCell"/>
</dbReference>
<dbReference type="FunFam" id="3.40.1110.10:FF:000066">
    <property type="entry name" value="Cadmium-translocating P-type ATPase"/>
    <property type="match status" value="1"/>
</dbReference>
<dbReference type="InterPro" id="IPR027256">
    <property type="entry name" value="P-typ_ATPase_IB"/>
</dbReference>
<comment type="caution">
    <text evidence="19">The sequence shown here is derived from an EMBL/GenBank/DDBJ whole genome shotgun (WGS) entry which is preliminary data.</text>
</comment>
<dbReference type="InterPro" id="IPR023298">
    <property type="entry name" value="ATPase_P-typ_TM_dom_sf"/>
</dbReference>
<evidence type="ECO:0000256" key="5">
    <source>
        <dbReference type="ARBA" id="ARBA00022553"/>
    </source>
</evidence>
<feature type="transmembrane region" description="Helical" evidence="17">
    <location>
        <begin position="448"/>
        <end position="469"/>
    </location>
</feature>
<evidence type="ECO:0000259" key="18">
    <source>
        <dbReference type="PROSITE" id="PS50846"/>
    </source>
</evidence>
<evidence type="ECO:0000256" key="15">
    <source>
        <dbReference type="ARBA" id="ARBA00047308"/>
    </source>
</evidence>
<name>A0A0W1JLQ1_DESHA</name>
<evidence type="ECO:0000256" key="6">
    <source>
        <dbReference type="ARBA" id="ARBA00022692"/>
    </source>
</evidence>
<dbReference type="SUPFAM" id="SSF56784">
    <property type="entry name" value="HAD-like"/>
    <property type="match status" value="1"/>
</dbReference>
<dbReference type="NCBIfam" id="TIGR01494">
    <property type="entry name" value="ATPase_P-type"/>
    <property type="match status" value="1"/>
</dbReference>
<keyword evidence="13 17" id="KW-1133">Transmembrane helix</keyword>
<dbReference type="PANTHER" id="PTHR48085">
    <property type="entry name" value="CADMIUM/ZINC-TRANSPORTING ATPASE HMA2-RELATED"/>
    <property type="match status" value="1"/>
</dbReference>
<dbReference type="SUPFAM" id="SSF55008">
    <property type="entry name" value="HMA, heavy metal-associated domain"/>
    <property type="match status" value="2"/>
</dbReference>
<dbReference type="Pfam" id="PF00702">
    <property type="entry name" value="Hydrolase"/>
    <property type="match status" value="1"/>
</dbReference>
<evidence type="ECO:0000256" key="14">
    <source>
        <dbReference type="ARBA" id="ARBA00023136"/>
    </source>
</evidence>
<dbReference type="PROSITE" id="PS50846">
    <property type="entry name" value="HMA_2"/>
    <property type="match status" value="2"/>
</dbReference>
<feature type="domain" description="HMA" evidence="18">
    <location>
        <begin position="96"/>
        <end position="167"/>
    </location>
</feature>
<keyword evidence="9" id="KW-0862">Zinc</keyword>
<dbReference type="Gene3D" id="3.30.70.100">
    <property type="match status" value="2"/>
</dbReference>
<dbReference type="AlphaFoldDB" id="A0A0W1JLQ1"/>
<dbReference type="InterPro" id="IPR036412">
    <property type="entry name" value="HAD-like_sf"/>
</dbReference>
<keyword evidence="3 17" id="KW-1003">Cell membrane</keyword>
<gene>
    <name evidence="19" type="ORF">AT727_19010</name>
</gene>
<dbReference type="FunFam" id="2.70.150.10:FF:000002">
    <property type="entry name" value="Copper-transporting ATPase 1, putative"/>
    <property type="match status" value="1"/>
</dbReference>
<keyword evidence="10 17" id="KW-0067">ATP-binding</keyword>
<evidence type="ECO:0000256" key="3">
    <source>
        <dbReference type="ARBA" id="ARBA00022475"/>
    </source>
</evidence>